<evidence type="ECO:0000256" key="3">
    <source>
        <dbReference type="ARBA" id="ARBA00016507"/>
    </source>
</evidence>
<dbReference type="InterPro" id="IPR018035">
    <property type="entry name" value="Flagellar_FliH/T3SS_HrpE"/>
</dbReference>
<evidence type="ECO:0000256" key="2">
    <source>
        <dbReference type="ARBA" id="ARBA00006602"/>
    </source>
</evidence>
<keyword evidence="7" id="KW-1006">Bacterial flagellum protein export</keyword>
<name>A0A5C5XIS7_9PLAN</name>
<gene>
    <name evidence="10" type="ORF">Pan54_27840</name>
</gene>
<comment type="similarity">
    <text evidence="2">Belongs to the FliH family.</text>
</comment>
<comment type="function">
    <text evidence="1">Needed for flagellar regrowth and assembly.</text>
</comment>
<dbReference type="GO" id="GO:0005829">
    <property type="term" value="C:cytosol"/>
    <property type="evidence" value="ECO:0007669"/>
    <property type="project" value="TreeGrafter"/>
</dbReference>
<keyword evidence="4" id="KW-0813">Transport</keyword>
<comment type="caution">
    <text evidence="10">The sequence shown here is derived from an EMBL/GenBank/DDBJ whole genome shotgun (WGS) entry which is preliminary data.</text>
</comment>
<evidence type="ECO:0000259" key="9">
    <source>
        <dbReference type="Pfam" id="PF02108"/>
    </source>
</evidence>
<feature type="coiled-coil region" evidence="8">
    <location>
        <begin position="160"/>
        <end position="194"/>
    </location>
</feature>
<keyword evidence="10" id="KW-0966">Cell projection</keyword>
<evidence type="ECO:0000256" key="8">
    <source>
        <dbReference type="SAM" id="Coils"/>
    </source>
</evidence>
<evidence type="ECO:0000256" key="4">
    <source>
        <dbReference type="ARBA" id="ARBA00022448"/>
    </source>
</evidence>
<protein>
    <recommendedName>
        <fullName evidence="3">Flagellar assembly protein FliH</fullName>
    </recommendedName>
</protein>
<keyword evidence="5" id="KW-1005">Bacterial flagellum biogenesis</keyword>
<evidence type="ECO:0000256" key="7">
    <source>
        <dbReference type="ARBA" id="ARBA00023225"/>
    </source>
</evidence>
<sequence length="235" mass="26517">MSSSTRVMKSNTISAALAGGQFNFEDLQLRCENYLETVRQQSRQMLLDAQEEIEQLKQEAKAEGHQLGLQQGLQEAEKTSQEKVKQEAKTQVDKKLQAVLPGLQQAASQIQDLRQDAEAYWQQQSIELVLAITRKLIHRSIANDPTIVADRIKDVLKLVMGQSEIQLHVSEQDLEQLSDQLEQVTSRIHQTKVQLIGQPELASGECIVQMKYGEIDARIEMQLQRIAEELLGEAS</sequence>
<dbReference type="InterPro" id="IPR051472">
    <property type="entry name" value="T3SS_Stator/FliH"/>
</dbReference>
<evidence type="ECO:0000256" key="1">
    <source>
        <dbReference type="ARBA" id="ARBA00003041"/>
    </source>
</evidence>
<dbReference type="OrthoDB" id="9152601at2"/>
<dbReference type="Proteomes" id="UP000316095">
    <property type="component" value="Unassembled WGS sequence"/>
</dbReference>
<keyword evidence="6" id="KW-0653">Protein transport</keyword>
<keyword evidence="10" id="KW-0282">Flagellum</keyword>
<dbReference type="GO" id="GO:0044781">
    <property type="term" value="P:bacterial-type flagellum organization"/>
    <property type="evidence" value="ECO:0007669"/>
    <property type="project" value="UniProtKB-KW"/>
</dbReference>
<reference evidence="10 11" key="1">
    <citation type="submission" date="2019-02" db="EMBL/GenBank/DDBJ databases">
        <title>Deep-cultivation of Planctomycetes and their phenomic and genomic characterization uncovers novel biology.</title>
        <authorList>
            <person name="Wiegand S."/>
            <person name="Jogler M."/>
            <person name="Boedeker C."/>
            <person name="Pinto D."/>
            <person name="Vollmers J."/>
            <person name="Rivas-Marin E."/>
            <person name="Kohn T."/>
            <person name="Peeters S.H."/>
            <person name="Heuer A."/>
            <person name="Rast P."/>
            <person name="Oberbeckmann S."/>
            <person name="Bunk B."/>
            <person name="Jeske O."/>
            <person name="Meyerdierks A."/>
            <person name="Storesund J.E."/>
            <person name="Kallscheuer N."/>
            <person name="Luecker S."/>
            <person name="Lage O.M."/>
            <person name="Pohl T."/>
            <person name="Merkel B.J."/>
            <person name="Hornburger P."/>
            <person name="Mueller R.-W."/>
            <person name="Bruemmer F."/>
            <person name="Labrenz M."/>
            <person name="Spormann A.M."/>
            <person name="Op Den Camp H."/>
            <person name="Overmann J."/>
            <person name="Amann R."/>
            <person name="Jetten M.S.M."/>
            <person name="Mascher T."/>
            <person name="Medema M.H."/>
            <person name="Devos D.P."/>
            <person name="Kaster A.-K."/>
            <person name="Ovreas L."/>
            <person name="Rohde M."/>
            <person name="Galperin M.Y."/>
            <person name="Jogler C."/>
        </authorList>
    </citation>
    <scope>NUCLEOTIDE SEQUENCE [LARGE SCALE GENOMIC DNA]</scope>
    <source>
        <strain evidence="10 11">Pan54</strain>
    </source>
</reference>
<feature type="domain" description="Flagellar assembly protein FliH/Type III secretion system HrpE" evidence="9">
    <location>
        <begin position="103"/>
        <end position="226"/>
    </location>
</feature>
<evidence type="ECO:0000256" key="6">
    <source>
        <dbReference type="ARBA" id="ARBA00022927"/>
    </source>
</evidence>
<evidence type="ECO:0000313" key="11">
    <source>
        <dbReference type="Proteomes" id="UP000316095"/>
    </source>
</evidence>
<keyword evidence="10" id="KW-0969">Cilium</keyword>
<dbReference type="EMBL" id="SJPG01000001">
    <property type="protein sequence ID" value="TWT62045.1"/>
    <property type="molecule type" value="Genomic_DNA"/>
</dbReference>
<dbReference type="AlphaFoldDB" id="A0A5C5XIS7"/>
<dbReference type="PANTHER" id="PTHR34982">
    <property type="entry name" value="YOP PROTEINS TRANSLOCATION PROTEIN L"/>
    <property type="match status" value="1"/>
</dbReference>
<keyword evidence="8" id="KW-0175">Coiled coil</keyword>
<dbReference type="GO" id="GO:0015031">
    <property type="term" value="P:protein transport"/>
    <property type="evidence" value="ECO:0007669"/>
    <property type="project" value="UniProtKB-KW"/>
</dbReference>
<dbReference type="RefSeq" id="WP_146503946.1">
    <property type="nucleotide sequence ID" value="NZ_SJPG01000001.1"/>
</dbReference>
<evidence type="ECO:0000256" key="5">
    <source>
        <dbReference type="ARBA" id="ARBA00022795"/>
    </source>
</evidence>
<dbReference type="Pfam" id="PF02108">
    <property type="entry name" value="FliH"/>
    <property type="match status" value="1"/>
</dbReference>
<accession>A0A5C5XIS7</accession>
<organism evidence="10 11">
    <name type="scientific">Rubinisphaera italica</name>
    <dbReference type="NCBI Taxonomy" id="2527969"/>
    <lineage>
        <taxon>Bacteria</taxon>
        <taxon>Pseudomonadati</taxon>
        <taxon>Planctomycetota</taxon>
        <taxon>Planctomycetia</taxon>
        <taxon>Planctomycetales</taxon>
        <taxon>Planctomycetaceae</taxon>
        <taxon>Rubinisphaera</taxon>
    </lineage>
</organism>
<keyword evidence="11" id="KW-1185">Reference proteome</keyword>
<evidence type="ECO:0000313" key="10">
    <source>
        <dbReference type="EMBL" id="TWT62045.1"/>
    </source>
</evidence>
<feature type="coiled-coil region" evidence="8">
    <location>
        <begin position="24"/>
        <end position="66"/>
    </location>
</feature>
<dbReference type="PANTHER" id="PTHR34982:SF1">
    <property type="entry name" value="FLAGELLAR ASSEMBLY PROTEIN FLIH"/>
    <property type="match status" value="1"/>
</dbReference>
<proteinExistence type="inferred from homology"/>